<feature type="domain" description="HTH luxR-type" evidence="4">
    <location>
        <begin position="149"/>
        <end position="214"/>
    </location>
</feature>
<evidence type="ECO:0000259" key="5">
    <source>
        <dbReference type="PROSITE" id="PS50110"/>
    </source>
</evidence>
<dbReference type="InterPro" id="IPR058245">
    <property type="entry name" value="NreC/VraR/RcsB-like_REC"/>
</dbReference>
<evidence type="ECO:0000256" key="3">
    <source>
        <dbReference type="PROSITE-ProRule" id="PRU00169"/>
    </source>
</evidence>
<keyword evidence="7" id="KW-1185">Reference proteome</keyword>
<accession>A0A9X3NAN0</accession>
<protein>
    <submittedName>
        <fullName evidence="6">Response regulator transcription factor</fullName>
    </submittedName>
</protein>
<dbReference type="RefSeq" id="WP_270027499.1">
    <property type="nucleotide sequence ID" value="NZ_JAPDDP010000047.1"/>
</dbReference>
<sequence>MSAERADRTQTTVVIADDHTVVRQGLRMLIDNEDGLQVIAEAGTVPDAERMARAHRPSVLVLDLNMPGGSSLEAIPRLREQAADTAIVVLTMQDDPAFARQALQAGALGFVLKEAADEELLEAIKLAAAGDTYLNPRLGARLATAPAEPAGPPDDLSEREVEVLRLIALGHTNAEIASQLFLSTRTVETHRAHIQQKLRRTTRAELVRYALEHKLVDL</sequence>
<keyword evidence="1 3" id="KW-0597">Phosphoprotein</keyword>
<dbReference type="SMART" id="SM00448">
    <property type="entry name" value="REC"/>
    <property type="match status" value="1"/>
</dbReference>
<dbReference type="SMART" id="SM00421">
    <property type="entry name" value="HTH_LUXR"/>
    <property type="match status" value="1"/>
</dbReference>
<dbReference type="GO" id="GO:0000160">
    <property type="term" value="P:phosphorelay signal transduction system"/>
    <property type="evidence" value="ECO:0007669"/>
    <property type="project" value="InterPro"/>
</dbReference>
<dbReference type="Pfam" id="PF00196">
    <property type="entry name" value="GerE"/>
    <property type="match status" value="1"/>
</dbReference>
<feature type="modified residue" description="4-aspartylphosphate" evidence="3">
    <location>
        <position position="63"/>
    </location>
</feature>
<evidence type="ECO:0000313" key="7">
    <source>
        <dbReference type="Proteomes" id="UP001147653"/>
    </source>
</evidence>
<dbReference type="PROSITE" id="PS50110">
    <property type="entry name" value="RESPONSE_REGULATORY"/>
    <property type="match status" value="1"/>
</dbReference>
<dbReference type="CDD" id="cd17535">
    <property type="entry name" value="REC_NarL-like"/>
    <property type="match status" value="1"/>
</dbReference>
<dbReference type="PROSITE" id="PS00622">
    <property type="entry name" value="HTH_LUXR_1"/>
    <property type="match status" value="1"/>
</dbReference>
<dbReference type="PROSITE" id="PS50043">
    <property type="entry name" value="HTH_LUXR_2"/>
    <property type="match status" value="1"/>
</dbReference>
<feature type="domain" description="Response regulatory" evidence="5">
    <location>
        <begin position="12"/>
        <end position="128"/>
    </location>
</feature>
<dbReference type="SUPFAM" id="SSF46894">
    <property type="entry name" value="C-terminal effector domain of the bipartite response regulators"/>
    <property type="match status" value="1"/>
</dbReference>
<name>A0A9X3NAN0_9ACTN</name>
<dbReference type="PANTHER" id="PTHR43214:SF43">
    <property type="entry name" value="TWO-COMPONENT RESPONSE REGULATOR"/>
    <property type="match status" value="1"/>
</dbReference>
<evidence type="ECO:0000256" key="2">
    <source>
        <dbReference type="ARBA" id="ARBA00023125"/>
    </source>
</evidence>
<dbReference type="GO" id="GO:0006355">
    <property type="term" value="P:regulation of DNA-templated transcription"/>
    <property type="evidence" value="ECO:0007669"/>
    <property type="project" value="InterPro"/>
</dbReference>
<dbReference type="InterPro" id="IPR039420">
    <property type="entry name" value="WalR-like"/>
</dbReference>
<keyword evidence="2" id="KW-0238">DNA-binding</keyword>
<evidence type="ECO:0000313" key="6">
    <source>
        <dbReference type="EMBL" id="MDA0183115.1"/>
    </source>
</evidence>
<dbReference type="InterPro" id="IPR000792">
    <property type="entry name" value="Tscrpt_reg_LuxR_C"/>
</dbReference>
<dbReference type="Pfam" id="PF00072">
    <property type="entry name" value="Response_reg"/>
    <property type="match status" value="1"/>
</dbReference>
<dbReference type="GO" id="GO:0003677">
    <property type="term" value="F:DNA binding"/>
    <property type="evidence" value="ECO:0007669"/>
    <property type="project" value="UniProtKB-KW"/>
</dbReference>
<dbReference type="AlphaFoldDB" id="A0A9X3NAN0"/>
<dbReference type="EMBL" id="JAPDDP010000047">
    <property type="protein sequence ID" value="MDA0183115.1"/>
    <property type="molecule type" value="Genomic_DNA"/>
</dbReference>
<dbReference type="InterPro" id="IPR001789">
    <property type="entry name" value="Sig_transdc_resp-reg_receiver"/>
</dbReference>
<dbReference type="Proteomes" id="UP001147653">
    <property type="component" value="Unassembled WGS sequence"/>
</dbReference>
<evidence type="ECO:0000259" key="4">
    <source>
        <dbReference type="PROSITE" id="PS50043"/>
    </source>
</evidence>
<dbReference type="InterPro" id="IPR016032">
    <property type="entry name" value="Sig_transdc_resp-reg_C-effctor"/>
</dbReference>
<reference evidence="6" key="1">
    <citation type="submission" date="2022-10" db="EMBL/GenBank/DDBJ databases">
        <title>The WGS of Solirubrobacter phytolaccae KCTC 29190.</title>
        <authorList>
            <person name="Jiang Z."/>
        </authorList>
    </citation>
    <scope>NUCLEOTIDE SEQUENCE</scope>
    <source>
        <strain evidence="6">KCTC 29190</strain>
    </source>
</reference>
<gene>
    <name evidence="6" type="ORF">OJ997_22590</name>
</gene>
<dbReference type="Gene3D" id="3.40.50.2300">
    <property type="match status" value="1"/>
</dbReference>
<dbReference type="CDD" id="cd06170">
    <property type="entry name" value="LuxR_C_like"/>
    <property type="match status" value="1"/>
</dbReference>
<dbReference type="PRINTS" id="PR00038">
    <property type="entry name" value="HTHLUXR"/>
</dbReference>
<comment type="caution">
    <text evidence="6">The sequence shown here is derived from an EMBL/GenBank/DDBJ whole genome shotgun (WGS) entry which is preliminary data.</text>
</comment>
<evidence type="ECO:0000256" key="1">
    <source>
        <dbReference type="ARBA" id="ARBA00022553"/>
    </source>
</evidence>
<proteinExistence type="predicted"/>
<dbReference type="InterPro" id="IPR011006">
    <property type="entry name" value="CheY-like_superfamily"/>
</dbReference>
<dbReference type="PANTHER" id="PTHR43214">
    <property type="entry name" value="TWO-COMPONENT RESPONSE REGULATOR"/>
    <property type="match status" value="1"/>
</dbReference>
<organism evidence="6 7">
    <name type="scientific">Solirubrobacter phytolaccae</name>
    <dbReference type="NCBI Taxonomy" id="1404360"/>
    <lineage>
        <taxon>Bacteria</taxon>
        <taxon>Bacillati</taxon>
        <taxon>Actinomycetota</taxon>
        <taxon>Thermoleophilia</taxon>
        <taxon>Solirubrobacterales</taxon>
        <taxon>Solirubrobacteraceae</taxon>
        <taxon>Solirubrobacter</taxon>
    </lineage>
</organism>
<dbReference type="SUPFAM" id="SSF52172">
    <property type="entry name" value="CheY-like"/>
    <property type="match status" value="1"/>
</dbReference>